<dbReference type="SUPFAM" id="SSF56059">
    <property type="entry name" value="Glutathione synthetase ATP-binding domain-like"/>
    <property type="match status" value="1"/>
</dbReference>
<evidence type="ECO:0008006" key="3">
    <source>
        <dbReference type="Google" id="ProtNLM"/>
    </source>
</evidence>
<sequence length="262" mass="29900">MPNLYQSQSTSYTFDSIQAFPVPTVKQPEQTRYITTNKEHNHIDQPLVPRWTLASLANNHAAFRDLLSTRNAHFFYWTLPLPLLQDVNPTDVPYPVILKTNRTIKGVPPKLVTHRGEWHLAIESLIDDLFTAVEHEISWRSENEAIVIEQWQEGPEYIVNGYFKREGEPIPLSIITKSPSFSLSAIQEELSAYLSAFSLMLQASNSPFHMTMRQSNKGIEAVSFSPYYFASCGSEDVKQRTTDAYLAGLEPSWSDILVQRHI</sequence>
<dbReference type="OrthoDB" id="9803907at2"/>
<dbReference type="eggNOG" id="COG1181">
    <property type="taxonomic scope" value="Bacteria"/>
</dbReference>
<protein>
    <recommendedName>
        <fullName evidence="3">ATP-grasp domain-containing protein</fullName>
    </recommendedName>
</protein>
<dbReference type="Pfam" id="PF13535">
    <property type="entry name" value="ATP-grasp_4"/>
    <property type="match status" value="1"/>
</dbReference>
<dbReference type="STRING" id="1196324.A374_06136"/>
<dbReference type="Proteomes" id="UP000004080">
    <property type="component" value="Unassembled WGS sequence"/>
</dbReference>
<comment type="caution">
    <text evidence="1">The sequence shown here is derived from an EMBL/GenBank/DDBJ whole genome shotgun (WGS) entry which is preliminary data.</text>
</comment>
<dbReference type="RefSeq" id="WP_007201324.1">
    <property type="nucleotide sequence ID" value="NZ_AKKV01000022.1"/>
</dbReference>
<reference evidence="1 2" key="1">
    <citation type="journal article" date="2012" name="J. Bacteriol.">
        <title>Genome of Bacillus macauensis ZFHKF-1, a Long-Chain-Forming Bacterium.</title>
        <authorList>
            <person name="Cai L."/>
            <person name="Zhang T."/>
        </authorList>
    </citation>
    <scope>NUCLEOTIDE SEQUENCE [LARGE SCALE GENOMIC DNA]</scope>
    <source>
        <strain evidence="1 2">ZFHKF-1</strain>
    </source>
</reference>
<proteinExistence type="predicted"/>
<dbReference type="EMBL" id="AKKV01000022">
    <property type="protein sequence ID" value="EIT86155.1"/>
    <property type="molecule type" value="Genomic_DNA"/>
</dbReference>
<gene>
    <name evidence="1" type="ORF">A374_06136</name>
</gene>
<accession>I8UGX7</accession>
<evidence type="ECO:0000313" key="1">
    <source>
        <dbReference type="EMBL" id="EIT86155.1"/>
    </source>
</evidence>
<name>I8UGX7_9BACL</name>
<organism evidence="1 2">
    <name type="scientific">Fictibacillus macauensis ZFHKF-1</name>
    <dbReference type="NCBI Taxonomy" id="1196324"/>
    <lineage>
        <taxon>Bacteria</taxon>
        <taxon>Bacillati</taxon>
        <taxon>Bacillota</taxon>
        <taxon>Bacilli</taxon>
        <taxon>Bacillales</taxon>
        <taxon>Fictibacillaceae</taxon>
        <taxon>Fictibacillus</taxon>
    </lineage>
</organism>
<evidence type="ECO:0000313" key="2">
    <source>
        <dbReference type="Proteomes" id="UP000004080"/>
    </source>
</evidence>
<dbReference type="AlphaFoldDB" id="I8UGX7"/>
<keyword evidence="2" id="KW-1185">Reference proteome</keyword>
<dbReference type="PATRIC" id="fig|1196324.3.peg.1253"/>